<dbReference type="HOGENOM" id="CLU_3427499_0_0_9"/>
<sequence>MIGERIYHVHLKDITGTVPGG</sequence>
<gene>
    <name evidence="1" type="ORF">HMPREF9473_03616</name>
</gene>
<evidence type="ECO:0000313" key="2">
    <source>
        <dbReference type="Proteomes" id="UP000005384"/>
    </source>
</evidence>
<feature type="non-terminal residue" evidence="1">
    <location>
        <position position="21"/>
    </location>
</feature>
<dbReference type="AlphaFoldDB" id="G5IJD8"/>
<accession>G5IJD8</accession>
<organism evidence="1 2">
    <name type="scientific">Hungatella hathewayi WAL-18680</name>
    <dbReference type="NCBI Taxonomy" id="742737"/>
    <lineage>
        <taxon>Bacteria</taxon>
        <taxon>Bacillati</taxon>
        <taxon>Bacillota</taxon>
        <taxon>Clostridia</taxon>
        <taxon>Lachnospirales</taxon>
        <taxon>Lachnospiraceae</taxon>
        <taxon>Hungatella</taxon>
    </lineage>
</organism>
<comment type="caution">
    <text evidence="1">The sequence shown here is derived from an EMBL/GenBank/DDBJ whole genome shotgun (WGS) entry which is preliminary data.</text>
</comment>
<name>G5IJD8_9FIRM</name>
<dbReference type="Proteomes" id="UP000005384">
    <property type="component" value="Unassembled WGS sequence"/>
</dbReference>
<reference evidence="1 2" key="1">
    <citation type="submission" date="2011-08" db="EMBL/GenBank/DDBJ databases">
        <title>The Genome Sequence of Clostridium hathewayi WAL-18680.</title>
        <authorList>
            <consortium name="The Broad Institute Genome Sequencing Platform"/>
            <person name="Earl A."/>
            <person name="Ward D."/>
            <person name="Feldgarden M."/>
            <person name="Gevers D."/>
            <person name="Finegold S.M."/>
            <person name="Summanen P.H."/>
            <person name="Molitoris D.R."/>
            <person name="Song M."/>
            <person name="Daigneault M."/>
            <person name="Allen-Vercoe E."/>
            <person name="Young S.K."/>
            <person name="Zeng Q."/>
            <person name="Gargeya S."/>
            <person name="Fitzgerald M."/>
            <person name="Haas B."/>
            <person name="Abouelleil A."/>
            <person name="Alvarado L."/>
            <person name="Arachchi H.M."/>
            <person name="Berlin A."/>
            <person name="Brown A."/>
            <person name="Chapman S.B."/>
            <person name="Chen Z."/>
            <person name="Dunbar C."/>
            <person name="Freedman E."/>
            <person name="Gearin G."/>
            <person name="Gellesch M."/>
            <person name="Goldberg J."/>
            <person name="Griggs A."/>
            <person name="Gujja S."/>
            <person name="Heiman D."/>
            <person name="Howarth C."/>
            <person name="Larson L."/>
            <person name="Lui A."/>
            <person name="MacDonald P.J.P."/>
            <person name="Montmayeur A."/>
            <person name="Murphy C."/>
            <person name="Neiman D."/>
            <person name="Pearson M."/>
            <person name="Priest M."/>
            <person name="Roberts A."/>
            <person name="Saif S."/>
            <person name="Shea T."/>
            <person name="Shenoy N."/>
            <person name="Sisk P."/>
            <person name="Stolte C."/>
            <person name="Sykes S."/>
            <person name="Wortman J."/>
            <person name="Nusbaum C."/>
            <person name="Birren B."/>
        </authorList>
    </citation>
    <scope>NUCLEOTIDE SEQUENCE [LARGE SCALE GENOMIC DNA]</scope>
    <source>
        <strain evidence="1 2">WAL-18680</strain>
    </source>
</reference>
<dbReference type="EMBL" id="ADLN01000100">
    <property type="protein sequence ID" value="EHI58401.1"/>
    <property type="molecule type" value="Genomic_DNA"/>
</dbReference>
<proteinExistence type="predicted"/>
<evidence type="ECO:0000313" key="1">
    <source>
        <dbReference type="EMBL" id="EHI58401.1"/>
    </source>
</evidence>
<protein>
    <submittedName>
        <fullName evidence="1">Uncharacterized protein</fullName>
    </submittedName>
</protein>
<keyword evidence="2" id="KW-1185">Reference proteome</keyword>